<evidence type="ECO:0000313" key="2">
    <source>
        <dbReference type="Proteomes" id="UP000251485"/>
    </source>
</evidence>
<name>A0A2X2DSC7_PROMI</name>
<evidence type="ECO:0008006" key="3">
    <source>
        <dbReference type="Google" id="ProtNLM"/>
    </source>
</evidence>
<evidence type="ECO:0000313" key="1">
    <source>
        <dbReference type="EMBL" id="SPY98639.1"/>
    </source>
</evidence>
<protein>
    <recommendedName>
        <fullName evidence="3">Integrase</fullName>
    </recommendedName>
</protein>
<dbReference type="AlphaFoldDB" id="A0A2X2DSC7"/>
<accession>A0A2X2DSC7</accession>
<dbReference type="EMBL" id="UAUE01000024">
    <property type="protein sequence ID" value="SPY98639.1"/>
    <property type="molecule type" value="Genomic_DNA"/>
</dbReference>
<reference evidence="1 2" key="1">
    <citation type="submission" date="2018-06" db="EMBL/GenBank/DDBJ databases">
        <authorList>
            <consortium name="Pathogen Informatics"/>
            <person name="Doyle S."/>
        </authorList>
    </citation>
    <scope>NUCLEOTIDE SEQUENCE [LARGE SCALE GENOMIC DNA]</scope>
    <source>
        <strain evidence="1 2">NCTC10975</strain>
    </source>
</reference>
<sequence length="57" mass="6788">MHIVEMIYLAKTDAEKVFLNFMMLLIVTGFRFREAQCLTIDALVKREFHAKLKQKTR</sequence>
<proteinExistence type="predicted"/>
<gene>
    <name evidence="1" type="ORF">NCTC10975_03289</name>
</gene>
<organism evidence="1 2">
    <name type="scientific">Proteus mirabilis</name>
    <dbReference type="NCBI Taxonomy" id="584"/>
    <lineage>
        <taxon>Bacteria</taxon>
        <taxon>Pseudomonadati</taxon>
        <taxon>Pseudomonadota</taxon>
        <taxon>Gammaproteobacteria</taxon>
        <taxon>Enterobacterales</taxon>
        <taxon>Morganellaceae</taxon>
        <taxon>Proteus</taxon>
    </lineage>
</organism>
<dbReference type="Proteomes" id="UP000251485">
    <property type="component" value="Unassembled WGS sequence"/>
</dbReference>